<sequence>MIALDLIDFHANPLIQAPGNLEHRIAASLLGKLQQVAVRIPSAAIIIG</sequence>
<keyword evidence="3" id="KW-0614">Plasmid</keyword>
<evidence type="ECO:0000313" key="4">
    <source>
        <dbReference type="EMBL" id="AVE21963.1"/>
    </source>
</evidence>
<protein>
    <submittedName>
        <fullName evidence="3">Uncharacterized protein</fullName>
    </submittedName>
</protein>
<proteinExistence type="predicted"/>
<geneLocation type="plasmid" evidence="3">
    <name>pA681-IMP</name>
</geneLocation>
<evidence type="ECO:0000313" key="3">
    <source>
        <dbReference type="EMBL" id="AVE21474.1"/>
    </source>
</evidence>
<geneLocation type="plasmid" evidence="4">
    <name>pR31014-IMP</name>
</geneLocation>
<geneLocation type="plasmid" evidence="2">
    <name>p12939-PER</name>
</geneLocation>
<dbReference type="AlphaFoldDB" id="A0A2L1KGL3"/>
<reference evidence="3" key="3">
    <citation type="submission" date="2017-06" db="EMBL/GenBank/DDBJ databases">
        <title>Complete sequence of pA681-IMP from clinical Pseudomonas aeruginosa.</title>
        <authorList>
            <person name="Yuan M."/>
            <person name="Feng J.2nd."/>
            <person name="Zhan Z.3rd."/>
            <person name="Jiang X.4th."/>
            <person name="Zhang D.5th."/>
            <person name="Chen X.6th."/>
            <person name="Zhao X."/>
            <person name="Che J."/>
            <person name="Lu J."/>
            <person name="Xu J."/>
            <person name="Li J."/>
            <person name="Zhou D."/>
        </authorList>
    </citation>
    <scope>NUCLEOTIDE SEQUENCE</scope>
    <source>
        <plasmid evidence="3">pA681-IMP</plasmid>
    </source>
</reference>
<dbReference type="RefSeq" id="WP_188129811.1">
    <property type="nucleotide sequence ID" value="NZ_CP045003.1"/>
</dbReference>
<evidence type="ECO:0000313" key="2">
    <source>
        <dbReference type="EMBL" id="AVE20880.1"/>
    </source>
</evidence>
<accession>A0A2L1KGL3</accession>
<dbReference type="EMBL" id="MF344568">
    <property type="protein sequence ID" value="AVE20352.1"/>
    <property type="molecule type" value="Genomic_DNA"/>
</dbReference>
<reference evidence="1" key="2">
    <citation type="submission" date="2017-06" db="EMBL/GenBank/DDBJ databases">
        <title>Complete sequence of p727-IMP from clinical Pseudomonas aeruginosa.</title>
        <authorList>
            <person name="Yuan M."/>
            <person name="Feng J.2nd."/>
            <person name="Zhan Z.3rd."/>
            <person name="Jiang X.4th."/>
            <person name="Zhang D.5th."/>
            <person name="Chen X.6th."/>
            <person name="Zhao X."/>
            <person name="Che J."/>
            <person name="Lu J."/>
            <person name="Xu J."/>
            <person name="Li J."/>
            <person name="Zhou D."/>
        </authorList>
    </citation>
    <scope>NUCLEOTIDE SEQUENCE</scope>
    <source>
        <plasmid evidence="1">p727-IMP</plasmid>
    </source>
</reference>
<organism evidence="3">
    <name type="scientific">Pseudomonas aeruginosa</name>
    <dbReference type="NCBI Taxonomy" id="287"/>
    <lineage>
        <taxon>Bacteria</taxon>
        <taxon>Pseudomonadati</taxon>
        <taxon>Pseudomonadota</taxon>
        <taxon>Gammaproteobacteria</taxon>
        <taxon>Pseudomonadales</taxon>
        <taxon>Pseudomonadaceae</taxon>
        <taxon>Pseudomonas</taxon>
    </lineage>
</organism>
<geneLocation type="plasmid" evidence="1">
    <name>p727-IMP</name>
</geneLocation>
<name>A0A2L1KGL3_PSEAI</name>
<dbReference type="EMBL" id="MF344570">
    <property type="protein sequence ID" value="AVE21474.1"/>
    <property type="molecule type" value="Genomic_DNA"/>
</dbReference>
<evidence type="ECO:0000313" key="1">
    <source>
        <dbReference type="EMBL" id="AVE20352.1"/>
    </source>
</evidence>
<dbReference type="EMBL" id="MF344571">
    <property type="protein sequence ID" value="AVE21963.1"/>
    <property type="molecule type" value="Genomic_DNA"/>
</dbReference>
<dbReference type="EMBL" id="MF344569">
    <property type="protein sequence ID" value="AVE20880.1"/>
    <property type="molecule type" value="Genomic_DNA"/>
</dbReference>
<reference evidence="2" key="1">
    <citation type="submission" date="2017-06" db="EMBL/GenBank/DDBJ databases">
        <title>Complete sequence of p12939-PER from clinical Pseudomonas aeruginosa.</title>
        <authorList>
            <person name="Yuan M."/>
            <person name="Feng J."/>
            <person name="Zhan Z."/>
            <person name="Jiang X."/>
            <person name="Zhang D."/>
            <person name="Chen X."/>
            <person name="Zhao X."/>
            <person name="Che J."/>
            <person name="Lu J."/>
            <person name="Xu J."/>
            <person name="Li J."/>
            <person name="Zhou D."/>
        </authorList>
    </citation>
    <scope>NUCLEOTIDE SEQUENCE</scope>
    <source>
        <plasmid evidence="2">p12939-PER</plasmid>
    </source>
</reference>
<reference evidence="4" key="4">
    <citation type="submission" date="2017-06" db="EMBL/GenBank/DDBJ databases">
        <title>Complete sequence of pR31014-IMP from clinical Pseudomonas aeruginosa.</title>
        <authorList>
            <person name="Yuan M."/>
            <person name="Feng J.2nd."/>
            <person name="Zhan Z.3rd."/>
            <person name="Jiang X.4th."/>
            <person name="Zhang D.5th."/>
            <person name="Chen X.6th."/>
            <person name="Zhao X."/>
            <person name="Che J."/>
            <person name="Lu J."/>
            <person name="Xu J."/>
            <person name="Li J."/>
            <person name="Zhou D."/>
        </authorList>
    </citation>
    <scope>NUCLEOTIDE SEQUENCE</scope>
    <source>
        <plasmid evidence="4">pR31014-IMP</plasmid>
    </source>
</reference>